<evidence type="ECO:0000313" key="2">
    <source>
        <dbReference type="EMBL" id="ACV37647.1"/>
    </source>
</evidence>
<reference evidence="2" key="1">
    <citation type="submission" date="2009-08" db="EMBL/GenBank/DDBJ databases">
        <authorList>
            <consortium name="US DOE Joint Genome Institute"/>
            <person name="Lucas S."/>
            <person name="Copeland A."/>
            <person name="Lapidus A."/>
            <person name="Glavina del Rio T."/>
            <person name="Dalin E."/>
            <person name="Tice H."/>
            <person name="Bruce D."/>
            <person name="Barry K."/>
            <person name="Pitluck S."/>
            <person name="Lowry S."/>
            <person name="Larimer F."/>
            <person name="Land M."/>
            <person name="Hauser L."/>
            <person name="Kyrpides N."/>
            <person name="Ivanova N."/>
            <person name="McMahon K.D."/>
            <person name="Hugenholtz P."/>
        </authorList>
    </citation>
    <scope>NUCLEOTIDE SEQUENCE</scope>
    <source>
        <strain evidence="2">UW-1</strain>
    </source>
</reference>
<dbReference type="AlphaFoldDB" id="C7RRD6"/>
<dbReference type="OrthoDB" id="9806751at2"/>
<dbReference type="Pfam" id="PF18480">
    <property type="entry name" value="DUF5615"/>
    <property type="match status" value="1"/>
</dbReference>
<sequence>MKFVADENLDRQVVERLRGDGHVVWYVAEMAPGVSDQDVLNLANHEQAVLVTADKDFGELVFRQHLLSPGVILLRLTELLPTVKAEVLARAITGHMKEMAGNFVVVSHRAIRIRQSRT</sequence>
<reference evidence="2" key="2">
    <citation type="submission" date="2009-09" db="EMBL/GenBank/DDBJ databases">
        <title>Complete sequence of chromosome of Candidatus Accumulibacter phosphatis clade IIA str. UW-1.</title>
        <authorList>
            <consortium name="US DOE Joint Genome Institute"/>
            <person name="Martin H.G."/>
            <person name="Ivanova N."/>
            <person name="Kunin V."/>
            <person name="Warnecke F."/>
            <person name="Barry K."/>
            <person name="He S."/>
            <person name="Salamov A."/>
            <person name="Szeto E."/>
            <person name="Dalin E."/>
            <person name="Pangilinan J.L."/>
            <person name="Lapidus A."/>
            <person name="Lowry S."/>
            <person name="Kyrpides N.C."/>
            <person name="McMahon K.D."/>
            <person name="Hugenholtz P."/>
        </authorList>
    </citation>
    <scope>NUCLEOTIDE SEQUENCE [LARGE SCALE GENOMIC DNA]</scope>
    <source>
        <strain evidence="2">UW-1</strain>
    </source>
</reference>
<protein>
    <recommendedName>
        <fullName evidence="1">DUF5615 domain-containing protein</fullName>
    </recommendedName>
</protein>
<dbReference type="eggNOG" id="COG4634">
    <property type="taxonomic scope" value="Bacteria"/>
</dbReference>
<dbReference type="STRING" id="522306.CAP2UW1_4416"/>
<dbReference type="EMBL" id="CP001715">
    <property type="protein sequence ID" value="ACV37647.1"/>
    <property type="molecule type" value="Genomic_DNA"/>
</dbReference>
<gene>
    <name evidence="2" type="ordered locus">CAP2UW1_4416</name>
</gene>
<evidence type="ECO:0000259" key="1">
    <source>
        <dbReference type="Pfam" id="PF18480"/>
    </source>
</evidence>
<name>C7RRD6_ACCRE</name>
<proteinExistence type="predicted"/>
<accession>C7RRD6</accession>
<dbReference type="InterPro" id="IPR041049">
    <property type="entry name" value="DUF5615"/>
</dbReference>
<dbReference type="HOGENOM" id="CLU_150003_0_1_4"/>
<dbReference type="KEGG" id="app:CAP2UW1_4416"/>
<feature type="domain" description="DUF5615" evidence="1">
    <location>
        <begin position="1"/>
        <end position="107"/>
    </location>
</feature>
<organism evidence="2">
    <name type="scientific">Accumulibacter regalis</name>
    <dbReference type="NCBI Taxonomy" id="522306"/>
    <lineage>
        <taxon>Bacteria</taxon>
        <taxon>Pseudomonadati</taxon>
        <taxon>Pseudomonadota</taxon>
        <taxon>Betaproteobacteria</taxon>
        <taxon>Candidatus Accumulibacter</taxon>
    </lineage>
</organism>